<feature type="region of interest" description="Disordered" evidence="2">
    <location>
        <begin position="489"/>
        <end position="511"/>
    </location>
</feature>
<dbReference type="GO" id="GO:0090522">
    <property type="term" value="P:vesicle tethering involved in exocytosis"/>
    <property type="evidence" value="ECO:0007669"/>
    <property type="project" value="InterPro"/>
</dbReference>
<dbReference type="PANTHER" id="PTHR12702:SF0">
    <property type="entry name" value="EXOCYST COMPLEX COMPONENT 6"/>
    <property type="match status" value="1"/>
</dbReference>
<reference evidence="4" key="1">
    <citation type="submission" date="2021-01" db="EMBL/GenBank/DDBJ databases">
        <authorList>
            <person name="Corre E."/>
            <person name="Pelletier E."/>
            <person name="Niang G."/>
            <person name="Scheremetjew M."/>
            <person name="Finn R."/>
            <person name="Kale V."/>
            <person name="Holt S."/>
            <person name="Cochrane G."/>
            <person name="Meng A."/>
            <person name="Brown T."/>
            <person name="Cohen L."/>
        </authorList>
    </citation>
    <scope>NUCLEOTIDE SEQUENCE</scope>
    <source>
        <strain evidence="4">10249 10 AB</strain>
    </source>
</reference>
<proteinExistence type="predicted"/>
<dbReference type="InterPro" id="IPR042044">
    <property type="entry name" value="EXOC6PINT-1/Sec15/Tip20_C_dom2"/>
</dbReference>
<evidence type="ECO:0000256" key="2">
    <source>
        <dbReference type="SAM" id="MobiDB-lite"/>
    </source>
</evidence>
<name>A0A7S4EPS5_9STRA</name>
<dbReference type="AlphaFoldDB" id="A0A7S4EPS5"/>
<dbReference type="GO" id="GO:0016020">
    <property type="term" value="C:membrane"/>
    <property type="evidence" value="ECO:0007669"/>
    <property type="project" value="TreeGrafter"/>
</dbReference>
<dbReference type="Gene3D" id="1.20.58.670">
    <property type="entry name" value="Dsl1p vesicle tethering complex, Tip20p subunit, domain D"/>
    <property type="match status" value="1"/>
</dbReference>
<dbReference type="InterPro" id="IPR007225">
    <property type="entry name" value="EXOC6/Sec15"/>
</dbReference>
<gene>
    <name evidence="4" type="ORF">PAUS00366_LOCUS19406</name>
</gene>
<feature type="domain" description="Exocyst complex subunit EXOC6/Sec15 C-terminal" evidence="3">
    <location>
        <begin position="846"/>
        <end position="1161"/>
    </location>
</feature>
<dbReference type="GO" id="GO:0006893">
    <property type="term" value="P:Golgi to plasma membrane transport"/>
    <property type="evidence" value="ECO:0007669"/>
    <property type="project" value="TreeGrafter"/>
</dbReference>
<feature type="compositionally biased region" description="Basic and acidic residues" evidence="2">
    <location>
        <begin position="607"/>
        <end position="620"/>
    </location>
</feature>
<feature type="compositionally biased region" description="Low complexity" evidence="2">
    <location>
        <begin position="295"/>
        <end position="304"/>
    </location>
</feature>
<evidence type="ECO:0000259" key="3">
    <source>
        <dbReference type="Pfam" id="PF04091"/>
    </source>
</evidence>
<feature type="compositionally biased region" description="Polar residues" evidence="2">
    <location>
        <begin position="489"/>
        <end position="499"/>
    </location>
</feature>
<dbReference type="Pfam" id="PF04091">
    <property type="entry name" value="Sec15_C"/>
    <property type="match status" value="1"/>
</dbReference>
<evidence type="ECO:0000313" key="4">
    <source>
        <dbReference type="EMBL" id="CAE0726649.1"/>
    </source>
</evidence>
<dbReference type="PANTHER" id="PTHR12702">
    <property type="entry name" value="SEC15"/>
    <property type="match status" value="1"/>
</dbReference>
<protein>
    <recommendedName>
        <fullName evidence="3">Exocyst complex subunit EXOC6/Sec15 C-terminal domain-containing protein</fullName>
    </recommendedName>
</protein>
<dbReference type="GO" id="GO:0006886">
    <property type="term" value="P:intracellular protein transport"/>
    <property type="evidence" value="ECO:0007669"/>
    <property type="project" value="InterPro"/>
</dbReference>
<feature type="region of interest" description="Disordered" evidence="2">
    <location>
        <begin position="295"/>
        <end position="323"/>
    </location>
</feature>
<accession>A0A7S4EPS5</accession>
<dbReference type="EMBL" id="HBIX01028789">
    <property type="protein sequence ID" value="CAE0726649.1"/>
    <property type="molecule type" value="Transcribed_RNA"/>
</dbReference>
<dbReference type="InterPro" id="IPR046361">
    <property type="entry name" value="EXOC6/Sec15_C"/>
</dbReference>
<feature type="compositionally biased region" description="Low complexity" evidence="2">
    <location>
        <begin position="9"/>
        <end position="37"/>
    </location>
</feature>
<dbReference type="GO" id="GO:0000145">
    <property type="term" value="C:exocyst"/>
    <property type="evidence" value="ECO:0007669"/>
    <property type="project" value="TreeGrafter"/>
</dbReference>
<feature type="region of interest" description="Disordered" evidence="2">
    <location>
        <begin position="607"/>
        <end position="627"/>
    </location>
</feature>
<feature type="compositionally biased region" description="Gly residues" evidence="2">
    <location>
        <begin position="305"/>
        <end position="323"/>
    </location>
</feature>
<keyword evidence="1" id="KW-0175">Coiled coil</keyword>
<feature type="region of interest" description="Disordered" evidence="2">
    <location>
        <begin position="1"/>
        <end position="41"/>
    </location>
</feature>
<sequence length="1198" mass="129236">MLRTRTKNRSSSNNNNNNNPTPSKPAAKQQQTVTVTARARRRREEAVRRLVADVQARPDRKLAAGVGNINAGININAANASVNVNGGFGNANSLGAATGGGNAAGAEGTRESQDWIIASTVAAAIERGLDRDLHHELVQEAKENSGRIGQVCHDHSDVFLASVGKVVALGGPSGDLASKLTTAQEELELKTAGPMQETAMLWEEAVASHSRARALQIMVQECHKVSVYLDKARKQAALGRPRGALEAVDDARTVLTAPVSSLYSGGGSGMERAANIVKEAAKRKAKQDKADEINANANTNANNGGSNGGGTTNAGGPGKGGGMISLEDTPFGRRASLMLPKIENEVLMGARRGLNRWFLSLRSGGDGAKAGRAVLRRSANSMAVGPGFLGLGGHMPPAYLWRAKVCDNLISRMNQNGRVVRSVRLGYWFERDAPKDAQRLETTCPPGMDRRAEAFASAFGWYRCWDENVSLLVDPSDFAAALDDMGRGLSSSRHGSMGTSRHDKPRSQGKSLGFRARGVEGAISNLANSGGAGTRKRGEKGKWAALLTPPILFENVPTRKNDDAKFLGLAESVHPVRRAEIAFKLLGKAEEFVAYYELNRFGDVKIGNGKDEDKDGKNESRSSLSSLTGDDVGIGTDRIFFSKSLPHLCSSVVGFSAVEAALELGHFVDEDDIDKDNGVDSNTAGLVAVQTLFRESSEKYERSLVAELGNLLRRRAVCANLAELVRASCLMAAFRSALKVVHPSSTTRRFDKELLAMDVDILMTALKVAQDEQLKATTAIVQADRKAPLVAPNKVSSKKEGNIPEPEEVGLPFGLVDLNQQRRNVDIDIDFKRSARNFNTDSENCLTFSQSVPLVVRSIHARAIACASFALSQEELGQSFLQKKGSGSACYVLDCVEECVNVAAVGMKDSDNNSDEGDIDKAVQVMANVAALQHSLPRLFGTLMRGMCHVGMIRSDQLAETFQYAEATLKGADKACDNQVGTMYSRVYECARGKINAHLNFALDGFNWVQKTCRDMPNAYCEGLIGYMRNVFDSLGPMDEGSRAGLHFSCCGHVAERLVKILSERGLEEGSGSRSDGDIPPISRIDPFGLRNMSNDVEEFKKFASSTGVPQLADCFDELKMITDAILDPDLPYLLRPENSDARKRKYPYVSLEKIGNILEKYSPAGMSLMGGGRVPAGMLALDKKEVIALLNLVRSYK</sequence>
<evidence type="ECO:0000256" key="1">
    <source>
        <dbReference type="ARBA" id="ARBA00023054"/>
    </source>
</evidence>
<organism evidence="4">
    <name type="scientific">Pseudo-nitzschia australis</name>
    <dbReference type="NCBI Taxonomy" id="44445"/>
    <lineage>
        <taxon>Eukaryota</taxon>
        <taxon>Sar</taxon>
        <taxon>Stramenopiles</taxon>
        <taxon>Ochrophyta</taxon>
        <taxon>Bacillariophyta</taxon>
        <taxon>Bacillariophyceae</taxon>
        <taxon>Bacillariophycidae</taxon>
        <taxon>Bacillariales</taxon>
        <taxon>Bacillariaceae</taxon>
        <taxon>Pseudo-nitzschia</taxon>
    </lineage>
</organism>